<dbReference type="InterPro" id="IPR052957">
    <property type="entry name" value="Auxin_embryo_med"/>
</dbReference>
<dbReference type="NCBIfam" id="NF047352">
    <property type="entry name" value="P_loop_sacsin"/>
    <property type="match status" value="1"/>
</dbReference>
<name>A0A0W8FFY8_9ZZZZ</name>
<accession>A0A0W8FFY8</accession>
<evidence type="ECO:0000313" key="4">
    <source>
        <dbReference type="EMBL" id="KUG19821.1"/>
    </source>
</evidence>
<gene>
    <name evidence="4" type="ORF">ASZ90_010455</name>
</gene>
<dbReference type="Gene3D" id="3.30.565.10">
    <property type="entry name" value="Histidine kinase-like ATPase, C-terminal domain"/>
    <property type="match status" value="1"/>
</dbReference>
<feature type="compositionally biased region" description="Polar residues" evidence="1">
    <location>
        <begin position="1318"/>
        <end position="1347"/>
    </location>
</feature>
<sequence length="1625" mass="187847">MYSSLDAKKIIEEIHNENTGEGLEGLSDPRTKKAWNKKNRDLNSALQKLSEDLYKKKTHFVMELIQNAEDNIYDPAVQPSVVFSIKPDRLVIYNNEIGFTSEDVERICSVGQTIKAKKKSEGYIGEKGIGFKSVFKISDSPKIISNGFQFEFRRSDGSNLGYIVPYWLSSIPEYANPRVTNIILPLRDEARERLNLFDEIDPTLILFLRKLQRIEIIDEINGNPKTVTKSGSEGLVTIDYQDQSQYWRVIRATFEVPQEIIDQEPRREDVRSTEIVLAFPVSEAGHPITIQNVSNSDVFAFLPVKTCGFNFIIQADFLLTANREDILQDSQWNQWLRSKIPDVLIKAIEEFKQDEKLSTDFFKYLSLPEEITDEFFNRLMHHIFQALSGVECILTESGSWRKPCDVYFSGSDLKSLVSNDELRSSFGKEYVGDTFYLKKELRDLLGIEDFTPKHLVECLKDLEWIKKHPDEWLIRLYRYCAKQLEKAKPGNLTLDDILQLPIIKLENGDYWSANNGQVFLYLEKTGKKYGFESDLEDTLKVLDADIRNAIRIEEDAKDLTEFLKMLNVINPDPSNIINQHILPQYLTRAWRAKPPEVLQGHIRFIKDHFERLQKVEGFIGTIGKAIYLRVNGKQRQSDYRPPEQVYLSDDYGSRYHLSSTMTAAGETFFLENSLHPCYVRSDLKNIDAEIQQILAESKPKKGRRARKRSLIQKQIEPYHKRKAEIVSSWKEFVMALGVREGIIVSLDPETERDEGGERANNAVTKKKIYRYELNGTLWGSSGWKNTDSAYFIEDDYVSRDLDRIFVCFSNSTPEQQKDISFMLFKLFLDNWDDYRGCLECKYYYRHAGQWGWACDSTETTFLLKLRSFPWVTTIDGSFAPLKGLFLNSSDIRRILESSVRYIGFDIDPKQHAIFISDVEIRTGVDINEITDVIDSKVRSGSENVEEFKYLYALLQDLIPKRTYSGSYLTPPPKQNPFPVLHVFREKRLIFVPETNLKYFTADDVFWDCKFDNLKEHLPSLRAWYSECRGLFIDGLIVKESPAPQDLVTILEQISAKSGRSEVDERKIVTIYKEFNRLLKQYTGHSNSSWWKDFIGNPLLWVNKKQFWHNDGDVFVNDDPVLYDLFVECEDIAFLAIDITDLRDLEYFVKYAKISKLSESVECILTDSDHQDLKDVPELTRRLQNLTPYILRYLYNKHPEDYDRLKSSHKLSNLKDIRCVLLGRIDVEYVLRNQIVKTTRDVLLDGDILYFDEIDNPQIPVEFAKFFGPIKDLDIFVCHLFTHLNSESVEKFLDSVKIPQLPHSEVEWFTSLNTINPVQDTPGSVKATENPSESGPETSFISAITPKTNLLPEEASSKSDAVEPLSVLQGSSTPSISPAKNNDGCLGGSPSRPQSGQPKTLLHHEQPLKHRNIEDRSFELQDEDVDTLTSTNPELVQLVYVTFSPHQRKSNSNDLKTNKSPERLGSEEKSPESERYREDKRLKIGRWGEEVVYQNLKRKMQNRHPSASMSDTEDGFVLSHNGNTVTEVIWYNKVRDGNDRGYGHDIKVVENGTEIYIEVKSSIKPREAFMVSKNEWDLAKESGDRYFIYHVYYSPQEGTMICEEIQNPVKRWQLDELEARVIQVQL</sequence>
<evidence type="ECO:0000256" key="1">
    <source>
        <dbReference type="SAM" id="MobiDB-lite"/>
    </source>
</evidence>
<evidence type="ECO:0000259" key="3">
    <source>
        <dbReference type="Pfam" id="PF25794"/>
    </source>
</evidence>
<organism evidence="4">
    <name type="scientific">hydrocarbon metagenome</name>
    <dbReference type="NCBI Taxonomy" id="938273"/>
    <lineage>
        <taxon>unclassified sequences</taxon>
        <taxon>metagenomes</taxon>
        <taxon>ecological metagenomes</taxon>
    </lineage>
</organism>
<comment type="caution">
    <text evidence="4">The sequence shown here is derived from an EMBL/GenBank/DDBJ whole genome shotgun (WGS) entry which is preliminary data.</text>
</comment>
<dbReference type="InterPro" id="IPR024975">
    <property type="entry name" value="NOV_C"/>
</dbReference>
<dbReference type="Pfam" id="PF13020">
    <property type="entry name" value="NOV_C"/>
    <property type="match status" value="1"/>
</dbReference>
<evidence type="ECO:0000259" key="2">
    <source>
        <dbReference type="Pfam" id="PF13020"/>
    </source>
</evidence>
<feature type="domain" description="Sacsin/Nov" evidence="3">
    <location>
        <begin position="54"/>
        <end position="146"/>
    </location>
</feature>
<feature type="region of interest" description="Disordered" evidence="1">
    <location>
        <begin position="1446"/>
        <end position="1476"/>
    </location>
</feature>
<feature type="compositionally biased region" description="Basic and acidic residues" evidence="1">
    <location>
        <begin position="1401"/>
        <end position="1417"/>
    </location>
</feature>
<proteinExistence type="predicted"/>
<feature type="region of interest" description="Disordered" evidence="1">
    <location>
        <begin position="1318"/>
        <end position="1417"/>
    </location>
</feature>
<dbReference type="Pfam" id="PF25794">
    <property type="entry name" value="SACS"/>
    <property type="match status" value="1"/>
</dbReference>
<feature type="domain" description="Protein NO VEIN C-terminal" evidence="2">
    <location>
        <begin position="1527"/>
        <end position="1595"/>
    </location>
</feature>
<feature type="compositionally biased region" description="Basic and acidic residues" evidence="1">
    <location>
        <begin position="1455"/>
        <end position="1476"/>
    </location>
</feature>
<dbReference type="SUPFAM" id="SSF55874">
    <property type="entry name" value="ATPase domain of HSP90 chaperone/DNA topoisomerase II/histidine kinase"/>
    <property type="match status" value="1"/>
</dbReference>
<dbReference type="EMBL" id="LNQE01001254">
    <property type="protein sequence ID" value="KUG19821.1"/>
    <property type="molecule type" value="Genomic_DNA"/>
</dbReference>
<feature type="compositionally biased region" description="Polar residues" evidence="1">
    <location>
        <begin position="1367"/>
        <end position="1379"/>
    </location>
</feature>
<dbReference type="InterPro" id="IPR036890">
    <property type="entry name" value="HATPase_C_sf"/>
</dbReference>
<protein>
    <submittedName>
        <fullName evidence="4">Uncharacterized protein</fullName>
    </submittedName>
</protein>
<dbReference type="PANTHER" id="PTHR32387:SF0">
    <property type="entry name" value="PROTEIN NO VEIN"/>
    <property type="match status" value="1"/>
</dbReference>
<dbReference type="PANTHER" id="PTHR32387">
    <property type="entry name" value="WU:FJ29H11"/>
    <property type="match status" value="1"/>
</dbReference>
<dbReference type="InterPro" id="IPR058210">
    <property type="entry name" value="SACS/Nov_dom"/>
</dbReference>
<reference evidence="4" key="1">
    <citation type="journal article" date="2015" name="Proc. Natl. Acad. Sci. U.S.A.">
        <title>Networks of energetic and metabolic interactions define dynamics in microbial communities.</title>
        <authorList>
            <person name="Embree M."/>
            <person name="Liu J.K."/>
            <person name="Al-Bassam M.M."/>
            <person name="Zengler K."/>
        </authorList>
    </citation>
    <scope>NUCLEOTIDE SEQUENCE</scope>
</reference>